<feature type="compositionally biased region" description="Basic and acidic residues" evidence="14">
    <location>
        <begin position="490"/>
        <end position="500"/>
    </location>
</feature>
<feature type="region of interest" description="Disordered" evidence="14">
    <location>
        <begin position="1432"/>
        <end position="1458"/>
    </location>
</feature>
<feature type="region of interest" description="Disordered" evidence="14">
    <location>
        <begin position="1908"/>
        <end position="1943"/>
    </location>
</feature>
<feature type="compositionally biased region" description="Basic and acidic residues" evidence="14">
    <location>
        <begin position="696"/>
        <end position="707"/>
    </location>
</feature>
<evidence type="ECO:0000256" key="11">
    <source>
        <dbReference type="ARBA" id="ARBA00068971"/>
    </source>
</evidence>
<protein>
    <recommendedName>
        <fullName evidence="11">YLP motif-containing protein 1</fullName>
    </recommendedName>
    <alternativeName>
        <fullName evidence="12">Nuclear protein ZAP3</fullName>
    </alternativeName>
</protein>
<keyword evidence="8" id="KW-0539">Nucleus</keyword>
<dbReference type="EMBL" id="KK107083">
    <property type="protein sequence ID" value="EZA60088.1"/>
    <property type="molecule type" value="Genomic_DNA"/>
</dbReference>
<feature type="compositionally biased region" description="Basic and acidic residues" evidence="14">
    <location>
        <begin position="929"/>
        <end position="940"/>
    </location>
</feature>
<feature type="compositionally biased region" description="Basic and acidic residues" evidence="14">
    <location>
        <begin position="1354"/>
        <end position="1366"/>
    </location>
</feature>
<feature type="region of interest" description="Disordered" evidence="14">
    <location>
        <begin position="153"/>
        <end position="213"/>
    </location>
</feature>
<keyword evidence="3" id="KW-0678">Repressor</keyword>
<feature type="compositionally biased region" description="Basic and acidic residues" evidence="14">
    <location>
        <begin position="1284"/>
        <end position="1296"/>
    </location>
</feature>
<feature type="compositionally biased region" description="Basic and acidic residues" evidence="14">
    <location>
        <begin position="947"/>
        <end position="968"/>
    </location>
</feature>
<evidence type="ECO:0000256" key="5">
    <source>
        <dbReference type="ARBA" id="ARBA00022843"/>
    </source>
</evidence>
<dbReference type="PANTHER" id="PTHR13413">
    <property type="entry name" value="YLP MOTIF CONTAINING PROTEIN NUCLEAR PROTEIN ZAP"/>
    <property type="match status" value="1"/>
</dbReference>
<organism evidence="16 17">
    <name type="scientific">Ooceraea biroi</name>
    <name type="common">Clonal raider ant</name>
    <name type="synonym">Cerapachys biroi</name>
    <dbReference type="NCBI Taxonomy" id="2015173"/>
    <lineage>
        <taxon>Eukaryota</taxon>
        <taxon>Metazoa</taxon>
        <taxon>Ecdysozoa</taxon>
        <taxon>Arthropoda</taxon>
        <taxon>Hexapoda</taxon>
        <taxon>Insecta</taxon>
        <taxon>Pterygota</taxon>
        <taxon>Neoptera</taxon>
        <taxon>Endopterygota</taxon>
        <taxon>Hymenoptera</taxon>
        <taxon>Apocrita</taxon>
        <taxon>Aculeata</taxon>
        <taxon>Formicoidea</taxon>
        <taxon>Formicidae</taxon>
        <taxon>Dorylinae</taxon>
        <taxon>Ooceraea</taxon>
    </lineage>
</organism>
<feature type="compositionally biased region" description="Pro residues" evidence="14">
    <location>
        <begin position="332"/>
        <end position="345"/>
    </location>
</feature>
<dbReference type="InterPro" id="IPR026314">
    <property type="entry name" value="YLP_motif_con_p1"/>
</dbReference>
<feature type="compositionally biased region" description="Low complexity" evidence="14">
    <location>
        <begin position="1155"/>
        <end position="1169"/>
    </location>
</feature>
<dbReference type="PANTHER" id="PTHR13413:SF0">
    <property type="entry name" value="YLP MOTIF-CONTAINING PROTEIN 1"/>
    <property type="match status" value="1"/>
</dbReference>
<evidence type="ECO:0000313" key="16">
    <source>
        <dbReference type="EMBL" id="EZA60088.1"/>
    </source>
</evidence>
<feature type="compositionally biased region" description="Basic and acidic residues" evidence="14">
    <location>
        <begin position="1198"/>
        <end position="1210"/>
    </location>
</feature>
<feature type="compositionally biased region" description="Polar residues" evidence="14">
    <location>
        <begin position="153"/>
        <end position="165"/>
    </location>
</feature>
<keyword evidence="4" id="KW-1017">Isopeptide bond</keyword>
<evidence type="ECO:0000313" key="17">
    <source>
        <dbReference type="Proteomes" id="UP000053097"/>
    </source>
</evidence>
<feature type="region of interest" description="Disordered" evidence="14">
    <location>
        <begin position="1352"/>
        <end position="1372"/>
    </location>
</feature>
<dbReference type="InterPro" id="IPR027417">
    <property type="entry name" value="P-loop_NTPase"/>
</dbReference>
<feature type="region of interest" description="Disordered" evidence="14">
    <location>
        <begin position="325"/>
        <end position="358"/>
    </location>
</feature>
<keyword evidence="6" id="KW-0805">Transcription regulation</keyword>
<dbReference type="STRING" id="2015173.A0A026WVR3"/>
<sequence>MQNWNQWQLSAGAVTTSVPQPPVNYTAAPGADPMALMQSYMQYYNQPTPSGYTQEQWAAAQQQGWSQWQQWQQQYQQWQAQYGDKYQETMKQLSTQNMNFTGQAQLPPNVQLPPLPKEDARPPLPPATTNTYQFAMPPPHQNNLPLFPAKESASNVVPQPNATNHPVNPPLPTSQPPLPSEIGENRENISAEKCDNNVISESSGDKKLKPEEDELTEAERTFDEQFKQWEEQFNKWKQQNANHPDKTQYKQYEAKWTSWREKLLERREQMRKKREQQKQAAAKVVAEKNKNISGNDKILNILSNTENQGLINNLLGIGKTLGLTGKQNAAAPLPPPPPPPPPPPENTNSSNQPTTQEPQQNLMQANMTTPNVALPWQNQQQWGNQHYNPRMEVPGYGPGMPSMPVAPMVGVSPNFTQPPPNLPHNITPNFSQPPPNFSNGNRPPLQNVRAPGPANIKDQPSFGSTDPSNTDARFMPNDRSIHNFGGQSNFRRDDQERRDTSTNPNLNEQDQFKPTDTFGARGDVFNDRAGAQRFRKDDRNYNDFGNNQLNPQSNFNLGNDRFGSANSSFGSGNTRFGEDNNRMGSMGNNKFPLGNDRFGPNNDRFGSDPSRFGNEWIGPESDRFKSEVGPLGIDKNRRETGNDRFDSKDERFGPAMGIDRFEPKDRFFPGNDRFGPNSEHFRPNDRFGRNNANFFESKDLPDHRRDNFGANPRSFNRNPPFSPSNELPPELKKLMEKRKAAGDVFRPSFVDSDKSSTIGSLSESFKKIAGDSPFRSSFDFQKNLPNRSGLMAFSSGPSNFHPHSSSDSGQIPSPMYGSRGHSFNIESPFKGPVDNFAKRNNPIGNERQGKDMEIKVSSDANQPQPTNIQSQVPIKHSESIETANSDPPLQTDDNANNAKVMQTNEADNSIMQMDLVAEGNSKNDNCEGELIKSVEEDKASGNDSLQQDDKTESDAEEKNNDSDNKKSESLPFMGENDPRPEDLNIEPPPELPNLGPISTDLSQSVPLDLNESQKESTDDRCNVRFDRSFDSRGMEFKPDPPFGSQGPPMIGDNLASSRTMMGPASGAFQQGPMGVRSGSPDPNAPNEFNSKRSNDEQYNRDRKESAEGFNKQFNPRDLADERFGQAGPRPQGGGKFGPSDRQLGPRGPIDSAFAPRNPGPFGLPFRPGGVNDCTDFRTIPERPFGPRGPNDASYGLRRPSDATFDTRRVADVPFGPLGPSRFGRPNEAFDKRPLFDSGGPFNFPGERPLAPRRSNEGTPSSLGSSDVPPSMFGPKDALQSKAKSFNDNRFESRDSNDGLCGPSDFKAQGPVGNISASKLSTDRTDPFYDRDDFVRRNAFVRRGQFEDAVPAKKAKYEERSNPDEFNKSYSGRNVDVEVQDNASEYARRMPVCDAYKKTLDDVGHGSRYGFNDTWKDKFGNDQRLDGDQHKAIDKNVPNTFDERSTGSEPKYGSNLFTKQPKPRIGEEFYVQKQFNYNHGEIDKKYTAEGFAPTKVIDYGHASRSSNVERQLSSLCFDYGHGEFKPTMDDQQQQQHNHPKRDFRNWVESEQNLKEYTEKMRNYENMKGSTDKARSYENYYDARKSDYNMRKEHDWQSKDKKAEGERKENEGHKEKGFKPEDRFFECDFSNDQKNRQNDRNLLKERTQEICDNSRKETNKDNDKDNRSKGSISWQESSNKNVIDTKLQDTTSLSSDTKKNVESTAKTLELAKLPNYTMVDDLLCPPGRQNRPPKIAVILRGPPGSGKSFVAKLIKDKEVEQGGSAPRILSLDDYFLVEKEVETKDDNGKKITVKEMVYEYEEAMEQSYITSLVKAFKKNITDGFFNFIILDCINEKITDYEEMWNFAKSKGFKVYICEMEMDLQICLKRNIHNRTEDEINRIIDYFEPTPSYHQKLDVNSMLQEQAIEEVDMEDSQEIQEQSATQNEDSEDSHEDTQDAIGVSKWEKMEAEDKLDRLDGLAKKKSETKPQTMEDFLQVPDYYNMEDTSGKKRVRWADLEERKEQEKMRAVGFVVGHTNWDRMMDPTKGGSALTRTKYI</sequence>
<feature type="compositionally biased region" description="Polar residues" evidence="14">
    <location>
        <begin position="461"/>
        <end position="471"/>
    </location>
</feature>
<comment type="function">
    <text evidence="9">Plays a role in the reduction of telomerase activity during differentiation of embryonic stem cells by binding to the core promoter of TERT and controlling its down-regulation.</text>
</comment>
<dbReference type="FunFam" id="3.40.50.300:FF:000399">
    <property type="entry name" value="YLP motif containing 1"/>
    <property type="match status" value="1"/>
</dbReference>
<feature type="region of interest" description="Disordered" evidence="14">
    <location>
        <begin position="1589"/>
        <end position="1699"/>
    </location>
</feature>
<feature type="compositionally biased region" description="Basic and acidic residues" evidence="14">
    <location>
        <begin position="847"/>
        <end position="856"/>
    </location>
</feature>
<evidence type="ECO:0000256" key="6">
    <source>
        <dbReference type="ARBA" id="ARBA00023015"/>
    </source>
</evidence>
<evidence type="ECO:0000256" key="13">
    <source>
        <dbReference type="SAM" id="Coils"/>
    </source>
</evidence>
<evidence type="ECO:0000256" key="8">
    <source>
        <dbReference type="ARBA" id="ARBA00023242"/>
    </source>
</evidence>
<feature type="compositionally biased region" description="Pro residues" evidence="14">
    <location>
        <begin position="167"/>
        <end position="179"/>
    </location>
</feature>
<evidence type="ECO:0000256" key="14">
    <source>
        <dbReference type="SAM" id="MobiDB-lite"/>
    </source>
</evidence>
<evidence type="ECO:0000256" key="10">
    <source>
        <dbReference type="ARBA" id="ARBA00065932"/>
    </source>
</evidence>
<feature type="compositionally biased region" description="Polar residues" evidence="14">
    <location>
        <begin position="501"/>
        <end position="514"/>
    </location>
</feature>
<evidence type="ECO:0000256" key="2">
    <source>
        <dbReference type="ARBA" id="ARBA00022481"/>
    </source>
</evidence>
<feature type="compositionally biased region" description="Polar residues" evidence="14">
    <location>
        <begin position="713"/>
        <end position="725"/>
    </location>
</feature>
<feature type="compositionally biased region" description="Polar residues" evidence="14">
    <location>
        <begin position="346"/>
        <end position="358"/>
    </location>
</feature>
<comment type="subunit">
    <text evidence="10">Interacts with PPP1CA and NCOA5. Forms a complex with ILF2, ILF3, KHDRBS1, RBMX, NCOA5 and PPP1CA.</text>
</comment>
<evidence type="ECO:0000256" key="12">
    <source>
        <dbReference type="ARBA" id="ARBA00083294"/>
    </source>
</evidence>
<evidence type="ECO:0000256" key="3">
    <source>
        <dbReference type="ARBA" id="ARBA00022491"/>
    </source>
</evidence>
<name>A0A026WVR3_OOCBI</name>
<evidence type="ECO:0000259" key="15">
    <source>
        <dbReference type="Pfam" id="PF26583"/>
    </source>
</evidence>
<feature type="coiled-coil region" evidence="13">
    <location>
        <begin position="260"/>
        <end position="287"/>
    </location>
</feature>
<keyword evidence="2" id="KW-0488">Methylation</keyword>
<evidence type="ECO:0000256" key="9">
    <source>
        <dbReference type="ARBA" id="ARBA00058677"/>
    </source>
</evidence>
<dbReference type="OrthoDB" id="513595at2759"/>
<keyword evidence="13" id="KW-0175">Coiled coil</keyword>
<dbReference type="SUPFAM" id="SSF52540">
    <property type="entry name" value="P-loop containing nucleoside triphosphate hydrolases"/>
    <property type="match status" value="1"/>
</dbReference>
<feature type="region of interest" description="Disordered" evidence="14">
    <location>
        <begin position="789"/>
        <end position="1327"/>
    </location>
</feature>
<dbReference type="GO" id="GO:0016607">
    <property type="term" value="C:nuclear speck"/>
    <property type="evidence" value="ECO:0007669"/>
    <property type="project" value="UniProtKB-SubCell"/>
</dbReference>
<feature type="compositionally biased region" description="Basic and acidic residues" evidence="14">
    <location>
        <begin position="679"/>
        <end position="688"/>
    </location>
</feature>
<evidence type="ECO:0000256" key="4">
    <source>
        <dbReference type="ARBA" id="ARBA00022499"/>
    </source>
</evidence>
<feature type="domain" description="YLPM1-like spectrin repeat" evidence="15">
    <location>
        <begin position="212"/>
        <end position="282"/>
    </location>
</feature>
<keyword evidence="7" id="KW-0804">Transcription</keyword>
<feature type="compositionally biased region" description="Basic and acidic residues" evidence="14">
    <location>
        <begin position="1589"/>
        <end position="1666"/>
    </location>
</feature>
<dbReference type="Gene3D" id="3.40.50.300">
    <property type="entry name" value="P-loop containing nucleotide triphosphate hydrolases"/>
    <property type="match status" value="1"/>
</dbReference>
<proteinExistence type="predicted"/>
<dbReference type="InterPro" id="IPR058903">
    <property type="entry name" value="Spectrin_YLPM1-like"/>
</dbReference>
<feature type="compositionally biased region" description="Basic and acidic residues" evidence="14">
    <location>
        <begin position="1011"/>
        <end position="1038"/>
    </location>
</feature>
<feature type="compositionally biased region" description="Polar residues" evidence="14">
    <location>
        <begin position="1667"/>
        <end position="1693"/>
    </location>
</feature>
<feature type="region of interest" description="Disordered" evidence="14">
    <location>
        <begin position="568"/>
        <end position="728"/>
    </location>
</feature>
<feature type="compositionally biased region" description="Polar residues" evidence="14">
    <location>
        <begin position="795"/>
        <end position="811"/>
    </location>
</feature>
<feature type="compositionally biased region" description="Basic and acidic residues" evidence="14">
    <location>
        <begin position="183"/>
        <end position="195"/>
    </location>
</feature>
<reference evidence="16 17" key="1">
    <citation type="journal article" date="2014" name="Curr. Biol.">
        <title>The genome of the clonal raider ant Cerapachys biroi.</title>
        <authorList>
            <person name="Oxley P.R."/>
            <person name="Ji L."/>
            <person name="Fetter-Pruneda I."/>
            <person name="McKenzie S.K."/>
            <person name="Li C."/>
            <person name="Hu H."/>
            <person name="Zhang G."/>
            <person name="Kronauer D.J."/>
        </authorList>
    </citation>
    <scope>NUCLEOTIDE SEQUENCE [LARGE SCALE GENOMIC DNA]</scope>
</reference>
<feature type="compositionally biased region" description="Polar residues" evidence="14">
    <location>
        <begin position="880"/>
        <end position="911"/>
    </location>
</feature>
<dbReference type="GO" id="GO:0032204">
    <property type="term" value="P:regulation of telomere maintenance"/>
    <property type="evidence" value="ECO:0007669"/>
    <property type="project" value="TreeGrafter"/>
</dbReference>
<accession>A0A026WVR3</accession>
<feature type="compositionally biased region" description="Basic and acidic residues" evidence="14">
    <location>
        <begin position="634"/>
        <end position="652"/>
    </location>
</feature>
<comment type="subcellular location">
    <subcellularLocation>
        <location evidence="1">Nucleus speckle</location>
    </subcellularLocation>
</comment>
<feature type="compositionally biased region" description="Polar residues" evidence="14">
    <location>
        <begin position="858"/>
        <end position="872"/>
    </location>
</feature>
<keyword evidence="5" id="KW-0832">Ubl conjugation</keyword>
<feature type="compositionally biased region" description="Basic and acidic residues" evidence="14">
    <location>
        <begin position="1089"/>
        <end position="1106"/>
    </location>
</feature>
<evidence type="ECO:0000256" key="1">
    <source>
        <dbReference type="ARBA" id="ARBA00004324"/>
    </source>
</evidence>
<feature type="region of interest" description="Disordered" evidence="14">
    <location>
        <begin position="426"/>
        <end position="523"/>
    </location>
</feature>
<dbReference type="Pfam" id="PF26583">
    <property type="entry name" value="Spectrin_YLPM1"/>
    <property type="match status" value="1"/>
</dbReference>
<keyword evidence="17" id="KW-1185">Reference proteome</keyword>
<dbReference type="Proteomes" id="UP000053097">
    <property type="component" value="Unassembled WGS sequence"/>
</dbReference>
<dbReference type="OMA" id="QQNANHP"/>
<gene>
    <name evidence="16" type="ORF">X777_13913</name>
</gene>
<evidence type="ECO:0000256" key="7">
    <source>
        <dbReference type="ARBA" id="ARBA00023163"/>
    </source>
</evidence>